<dbReference type="AlphaFoldDB" id="A0AAE9FAT8"/>
<sequence length="166" mass="19129">MRSTTFFSLLIVFFIGASALPIDEERGNSTDTPEVFVQKFLKRATRVLNDHDFSLVCALFDHGFEFNKCDRKLDYYEVTLTLANCDPQVQISFELQTVEFRKMPNFRDDKIKFVVLIHGLGKELENGVELVLGTYFQQLLSGKARKCNEKANFARNDIKDLPYNSI</sequence>
<dbReference type="PANTHER" id="PTHR33940">
    <property type="entry name" value="PROTEIN CBG13625"/>
    <property type="match status" value="1"/>
</dbReference>
<dbReference type="Pfam" id="PF26530">
    <property type="entry name" value="NTF2_3"/>
    <property type="match status" value="1"/>
</dbReference>
<organism evidence="4 6">
    <name type="scientific">Caenorhabditis briggsae</name>
    <dbReference type="NCBI Taxonomy" id="6238"/>
    <lineage>
        <taxon>Eukaryota</taxon>
        <taxon>Metazoa</taxon>
        <taxon>Ecdysozoa</taxon>
        <taxon>Nematoda</taxon>
        <taxon>Chromadorea</taxon>
        <taxon>Rhabditida</taxon>
        <taxon>Rhabditina</taxon>
        <taxon>Rhabditomorpha</taxon>
        <taxon>Rhabditoidea</taxon>
        <taxon>Rhabditidae</taxon>
        <taxon>Peloderinae</taxon>
        <taxon>Caenorhabditis</taxon>
    </lineage>
</organism>
<evidence type="ECO:0000313" key="6">
    <source>
        <dbReference type="Proteomes" id="UP000829354"/>
    </source>
</evidence>
<keyword evidence="1" id="KW-0732">Signal</keyword>
<evidence type="ECO:0000313" key="3">
    <source>
        <dbReference type="EMBL" id="ULT79800.1"/>
    </source>
</evidence>
<feature type="domain" description="NTF2-like" evidence="2">
    <location>
        <begin position="35"/>
        <end position="148"/>
    </location>
</feature>
<gene>
    <name evidence="3" type="ORF">L3Y34_010403</name>
    <name evidence="4" type="ORF">L5515_016301</name>
</gene>
<accession>A0AAE9FAT8</accession>
<dbReference type="EMBL" id="CP092625">
    <property type="protein sequence ID" value="UMM39108.1"/>
    <property type="molecule type" value="Genomic_DNA"/>
</dbReference>
<dbReference type="Proteomes" id="UP000829354">
    <property type="component" value="Chromosome X"/>
</dbReference>
<keyword evidence="6" id="KW-1185">Reference proteome</keyword>
<dbReference type="PANTHER" id="PTHR33940:SF1">
    <property type="entry name" value="APOLIPOPHORIN-RELATED"/>
    <property type="match status" value="1"/>
</dbReference>
<feature type="signal peptide" evidence="1">
    <location>
        <begin position="1"/>
        <end position="19"/>
    </location>
</feature>
<reference evidence="4 6" key="1">
    <citation type="submission" date="2022-04" db="EMBL/GenBank/DDBJ databases">
        <title>Chromosome-level reference genomes for two strains of Caenorhabditis briggsae: an improved platform for comparative genomics.</title>
        <authorList>
            <person name="Stevens L."/>
            <person name="Andersen E."/>
        </authorList>
    </citation>
    <scope>NUCLEOTIDE SEQUENCE [LARGE SCALE GENOMIC DNA]</scope>
    <source>
        <strain evidence="4">VX34</strain>
        <tissue evidence="4">Whole-organism</tissue>
    </source>
</reference>
<evidence type="ECO:0000313" key="5">
    <source>
        <dbReference type="Proteomes" id="UP000827892"/>
    </source>
</evidence>
<evidence type="ECO:0000259" key="2">
    <source>
        <dbReference type="Pfam" id="PF26530"/>
    </source>
</evidence>
<name>A0AAE9FAT8_CAEBR</name>
<evidence type="ECO:0000313" key="4">
    <source>
        <dbReference type="EMBL" id="UMM39108.1"/>
    </source>
</evidence>
<feature type="chain" id="PRO_5044707280" description="NTF2-like domain-containing protein" evidence="1">
    <location>
        <begin position="20"/>
        <end position="166"/>
    </location>
</feature>
<dbReference type="InterPro" id="IPR058721">
    <property type="entry name" value="NTF2_3"/>
</dbReference>
<dbReference type="Proteomes" id="UP000827892">
    <property type="component" value="Chromosome X"/>
</dbReference>
<protein>
    <recommendedName>
        <fullName evidence="2">NTF2-like domain-containing protein</fullName>
    </recommendedName>
</protein>
<evidence type="ECO:0000256" key="1">
    <source>
        <dbReference type="SAM" id="SignalP"/>
    </source>
</evidence>
<reference evidence="3 5" key="2">
    <citation type="submission" date="2022-05" db="EMBL/GenBank/DDBJ databases">
        <title>Chromosome-level reference genomes for two strains of Caenorhabditis briggsae: an improved platform for comparative genomics.</title>
        <authorList>
            <person name="Stevens L."/>
            <person name="Andersen E.C."/>
        </authorList>
    </citation>
    <scope>NUCLEOTIDE SEQUENCE [LARGE SCALE GENOMIC DNA]</scope>
    <source>
        <strain evidence="3">QX1410_ONT</strain>
        <tissue evidence="3">Whole-organism</tissue>
    </source>
</reference>
<proteinExistence type="predicted"/>
<dbReference type="EMBL" id="CP090896">
    <property type="protein sequence ID" value="ULT79800.1"/>
    <property type="molecule type" value="Genomic_DNA"/>
</dbReference>